<dbReference type="STRING" id="244447.ENSCSEP00000005063"/>
<dbReference type="GO" id="GO:0005840">
    <property type="term" value="C:ribosome"/>
    <property type="evidence" value="ECO:0007669"/>
    <property type="project" value="InterPro"/>
</dbReference>
<name>A0A3P8UPF1_CYNSE</name>
<dbReference type="GO" id="GO:0006412">
    <property type="term" value="P:translation"/>
    <property type="evidence" value="ECO:0007669"/>
    <property type="project" value="InterPro"/>
</dbReference>
<dbReference type="InterPro" id="IPR023611">
    <property type="entry name" value="mS23_dom_met"/>
</dbReference>
<dbReference type="OMA" id="TEDKPIW"/>
<reference evidence="9 10" key="1">
    <citation type="journal article" date="2014" name="Nat. Genet.">
        <title>Whole-genome sequence of a flatfish provides insights into ZW sex chromosome evolution and adaptation to a benthic lifestyle.</title>
        <authorList>
            <person name="Chen S."/>
            <person name="Zhang G."/>
            <person name="Shao C."/>
            <person name="Huang Q."/>
            <person name="Liu G."/>
            <person name="Zhang P."/>
            <person name="Song W."/>
            <person name="An N."/>
            <person name="Chalopin D."/>
            <person name="Volff J.N."/>
            <person name="Hong Y."/>
            <person name="Li Q."/>
            <person name="Sha Z."/>
            <person name="Zhou H."/>
            <person name="Xie M."/>
            <person name="Yu Q."/>
            <person name="Liu Y."/>
            <person name="Xiang H."/>
            <person name="Wang N."/>
            <person name="Wu K."/>
            <person name="Yang C."/>
            <person name="Zhou Q."/>
            <person name="Liao X."/>
            <person name="Yang L."/>
            <person name="Hu Q."/>
            <person name="Zhang J."/>
            <person name="Meng L."/>
            <person name="Jin L."/>
            <person name="Tian Y."/>
            <person name="Lian J."/>
            <person name="Yang J."/>
            <person name="Miao G."/>
            <person name="Liu S."/>
            <person name="Liang Z."/>
            <person name="Yan F."/>
            <person name="Li Y."/>
            <person name="Sun B."/>
            <person name="Zhang H."/>
            <person name="Zhang J."/>
            <person name="Zhu Y."/>
            <person name="Du M."/>
            <person name="Zhao Y."/>
            <person name="Schartl M."/>
            <person name="Tang Q."/>
            <person name="Wang J."/>
        </authorList>
    </citation>
    <scope>NUCLEOTIDE SEQUENCE</scope>
</reference>
<evidence type="ECO:0000313" key="10">
    <source>
        <dbReference type="Proteomes" id="UP000265120"/>
    </source>
</evidence>
<evidence type="ECO:0000256" key="1">
    <source>
        <dbReference type="ARBA" id="ARBA00004173"/>
    </source>
</evidence>
<comment type="similarity">
    <text evidence="2">Belongs to the mitochondrion-specific ribosomal protein mS23 family.</text>
</comment>
<evidence type="ECO:0000256" key="6">
    <source>
        <dbReference type="ARBA" id="ARBA00035137"/>
    </source>
</evidence>
<proteinExistence type="inferred from homology"/>
<comment type="subcellular location">
    <subcellularLocation>
        <location evidence="1">Mitochondrion</location>
    </subcellularLocation>
</comment>
<dbReference type="FunCoup" id="A0A3P8UPF1">
    <property type="interactions" value="1042"/>
</dbReference>
<evidence type="ECO:0000256" key="5">
    <source>
        <dbReference type="ARBA" id="ARBA00023274"/>
    </source>
</evidence>
<evidence type="ECO:0000256" key="2">
    <source>
        <dbReference type="ARBA" id="ARBA00009864"/>
    </source>
</evidence>
<dbReference type="Ensembl" id="ENSCSET00000005119.1">
    <property type="protein sequence ID" value="ENSCSEP00000005063.1"/>
    <property type="gene ID" value="ENSCSEG00000003275.1"/>
</dbReference>
<keyword evidence="3" id="KW-0689">Ribosomal protein</keyword>
<dbReference type="CTD" id="51649"/>
<reference evidence="9" key="2">
    <citation type="submission" date="2025-08" db="UniProtKB">
        <authorList>
            <consortium name="Ensembl"/>
        </authorList>
    </citation>
    <scope>IDENTIFICATION</scope>
</reference>
<evidence type="ECO:0000313" key="9">
    <source>
        <dbReference type="Ensembl" id="ENSCSEP00000005063.1"/>
    </source>
</evidence>
<organism evidence="9 10">
    <name type="scientific">Cynoglossus semilaevis</name>
    <name type="common">Tongue sole</name>
    <dbReference type="NCBI Taxonomy" id="244447"/>
    <lineage>
        <taxon>Eukaryota</taxon>
        <taxon>Metazoa</taxon>
        <taxon>Chordata</taxon>
        <taxon>Craniata</taxon>
        <taxon>Vertebrata</taxon>
        <taxon>Euteleostomi</taxon>
        <taxon>Actinopterygii</taxon>
        <taxon>Neopterygii</taxon>
        <taxon>Teleostei</taxon>
        <taxon>Neoteleostei</taxon>
        <taxon>Acanthomorphata</taxon>
        <taxon>Carangaria</taxon>
        <taxon>Pleuronectiformes</taxon>
        <taxon>Pleuronectoidei</taxon>
        <taxon>Cynoglossidae</taxon>
        <taxon>Cynoglossinae</taxon>
        <taxon>Cynoglossus</taxon>
    </lineage>
</organism>
<dbReference type="GO" id="GO:0005739">
    <property type="term" value="C:mitochondrion"/>
    <property type="evidence" value="ECO:0007669"/>
    <property type="project" value="InterPro"/>
</dbReference>
<evidence type="ECO:0000256" key="7">
    <source>
        <dbReference type="SAM" id="MobiDB-lite"/>
    </source>
</evidence>
<evidence type="ECO:0000256" key="3">
    <source>
        <dbReference type="ARBA" id="ARBA00022980"/>
    </source>
</evidence>
<dbReference type="GO" id="GO:0003735">
    <property type="term" value="F:structural constituent of ribosome"/>
    <property type="evidence" value="ECO:0007669"/>
    <property type="project" value="InterPro"/>
</dbReference>
<evidence type="ECO:0000259" key="8">
    <source>
        <dbReference type="Pfam" id="PF10484"/>
    </source>
</evidence>
<dbReference type="RefSeq" id="XP_008306818.1">
    <property type="nucleotide sequence ID" value="XM_008308596.3"/>
</dbReference>
<dbReference type="InterPro" id="IPR059242">
    <property type="entry name" value="mS23_dom"/>
</dbReference>
<keyword evidence="4" id="KW-0496">Mitochondrion</keyword>
<dbReference type="GeneID" id="103377697"/>
<evidence type="ECO:0000256" key="4">
    <source>
        <dbReference type="ARBA" id="ARBA00023128"/>
    </source>
</evidence>
<dbReference type="Pfam" id="PF10484">
    <property type="entry name" value="MRP-S23"/>
    <property type="match status" value="1"/>
</dbReference>
<reference evidence="9" key="3">
    <citation type="submission" date="2025-09" db="UniProtKB">
        <authorList>
            <consortium name="Ensembl"/>
        </authorList>
    </citation>
    <scope>IDENTIFICATION</scope>
</reference>
<dbReference type="PANTHER" id="PTHR15925">
    <property type="entry name" value="MITOCHONDRIAL RIBOSOMAL PROTEIN S23"/>
    <property type="match status" value="1"/>
</dbReference>
<keyword evidence="10" id="KW-1185">Reference proteome</keyword>
<dbReference type="Proteomes" id="UP000265120">
    <property type="component" value="Chromosome 4"/>
</dbReference>
<dbReference type="PANTHER" id="PTHR15925:SF2">
    <property type="entry name" value="SMALL RIBOSOMAL SUBUNIT PROTEIN MS23"/>
    <property type="match status" value="1"/>
</dbReference>
<feature type="region of interest" description="Disordered" evidence="7">
    <location>
        <begin position="163"/>
        <end position="196"/>
    </location>
</feature>
<sequence length="196" mass="22302">MAGSRLEKFGTVFTRVRDLMRSGVMQSNEKPIWYDVYKAFPPKRDPLYVKPYTRVIVKRPDLVPEIFYKEDKVRAKFYEKYGPSPRVFELIKSSHVSLSQKFVDKYTELQSQSELDETALFNETAKALLKQGILLRRRGAQPTVSAVSADAVEKLNIEDVWTEQQSASADSAETQHGDTQTDTSPSVDLNTSKTTE</sequence>
<dbReference type="InParanoid" id="A0A3P8UPF1"/>
<accession>A0A3P8UPF1</accession>
<dbReference type="OrthoDB" id="10012356at2759"/>
<keyword evidence="5" id="KW-0687">Ribonucleoprotein</keyword>
<dbReference type="KEGG" id="csem:103377697"/>
<protein>
    <recommendedName>
        <fullName evidence="6">Small ribosomal subunit protein mS23</fullName>
    </recommendedName>
</protein>
<dbReference type="InterPro" id="IPR019520">
    <property type="entry name" value="Ribosomal_mS23_met"/>
</dbReference>
<dbReference type="CDD" id="cd23701">
    <property type="entry name" value="At1g26750"/>
    <property type="match status" value="1"/>
</dbReference>
<dbReference type="AlphaFoldDB" id="A0A3P8UPF1"/>
<dbReference type="GeneTree" id="ENSGT00390000009030"/>
<feature type="domain" description="Small ribosomal subunit protein mS23 conserved" evidence="8">
    <location>
        <begin position="2"/>
        <end position="132"/>
    </location>
</feature>